<evidence type="ECO:0000313" key="3">
    <source>
        <dbReference type="Proteomes" id="UP001295444"/>
    </source>
</evidence>
<dbReference type="AlphaFoldDB" id="A0AAD1WWY0"/>
<comment type="caution">
    <text evidence="2">The sequence shown here is derived from an EMBL/GenBank/DDBJ whole genome shotgun (WGS) entry which is preliminary data.</text>
</comment>
<proteinExistence type="predicted"/>
<feature type="compositionally biased region" description="Basic and acidic residues" evidence="1">
    <location>
        <begin position="33"/>
        <end position="76"/>
    </location>
</feature>
<dbReference type="EMBL" id="CAKOES020000280">
    <property type="protein sequence ID" value="CAH2330137.1"/>
    <property type="molecule type" value="Genomic_DNA"/>
</dbReference>
<sequence length="92" mass="10667">MQLANERTPALWNRAGAEKKRGKDRPANCNGRSAERPLLRMRERALDSERSRRETAAAATEERRTGNKLPGEDQKRWWSIEMALTMEQRSTK</sequence>
<gene>
    <name evidence="2" type="ORF">PECUL_23A049427</name>
</gene>
<accession>A0AAD1WWY0</accession>
<reference evidence="2" key="1">
    <citation type="submission" date="2022-03" db="EMBL/GenBank/DDBJ databases">
        <authorList>
            <person name="Alioto T."/>
            <person name="Alioto T."/>
            <person name="Gomez Garrido J."/>
        </authorList>
    </citation>
    <scope>NUCLEOTIDE SEQUENCE</scope>
</reference>
<evidence type="ECO:0000256" key="1">
    <source>
        <dbReference type="SAM" id="MobiDB-lite"/>
    </source>
</evidence>
<protein>
    <submittedName>
        <fullName evidence="2">Uncharacterized protein</fullName>
    </submittedName>
</protein>
<dbReference type="Proteomes" id="UP001295444">
    <property type="component" value="Unassembled WGS sequence"/>
</dbReference>
<evidence type="ECO:0000313" key="2">
    <source>
        <dbReference type="EMBL" id="CAH2330137.1"/>
    </source>
</evidence>
<feature type="region of interest" description="Disordered" evidence="1">
    <location>
        <begin position="1"/>
        <end position="76"/>
    </location>
</feature>
<organism evidence="2 3">
    <name type="scientific">Pelobates cultripes</name>
    <name type="common">Western spadefoot toad</name>
    <dbReference type="NCBI Taxonomy" id="61616"/>
    <lineage>
        <taxon>Eukaryota</taxon>
        <taxon>Metazoa</taxon>
        <taxon>Chordata</taxon>
        <taxon>Craniata</taxon>
        <taxon>Vertebrata</taxon>
        <taxon>Euteleostomi</taxon>
        <taxon>Amphibia</taxon>
        <taxon>Batrachia</taxon>
        <taxon>Anura</taxon>
        <taxon>Pelobatoidea</taxon>
        <taxon>Pelobatidae</taxon>
        <taxon>Pelobates</taxon>
    </lineage>
</organism>
<feature type="compositionally biased region" description="Basic and acidic residues" evidence="1">
    <location>
        <begin position="16"/>
        <end position="26"/>
    </location>
</feature>
<keyword evidence="3" id="KW-1185">Reference proteome</keyword>
<feature type="non-terminal residue" evidence="2">
    <location>
        <position position="92"/>
    </location>
</feature>
<name>A0AAD1WWY0_PELCU</name>